<dbReference type="Proteomes" id="UP000660611">
    <property type="component" value="Unassembled WGS sequence"/>
</dbReference>
<dbReference type="InterPro" id="IPR009351">
    <property type="entry name" value="AlkZ-like"/>
</dbReference>
<keyword evidence="2" id="KW-1185">Reference proteome</keyword>
<sequence length="350" mass="39217">MSVGMERTLTWRDLNRALLARQALIARVPDDPATVLERMAGLQAQYAPSMYIGLWTRIEGFERESLTRLLEAREVVQATILRATIHLVSRADFWPFLIGIRDARRDWYHRVDRGNIGPAELSAAAAGLRELLLQRPVRRAEIDQLYGAGVRGGIGMYLDMVRVPPSGTWARRRADLFGLAEDWVGAPDVTVEAGRELLVRRYLGGFGPAHRAEIADWAGLSVTDIAEVLSTMELRRFRDERGRELVDLPDQPLPDPQTPAPVRFLPTYDATLLVHARRTLILPEEHRTKVFHTRMPQSIGTFLVDGQVAGTWTVSKAGVVSWEPFETLPASVRRQVDAEAGALTEFHSTS</sequence>
<evidence type="ECO:0008006" key="3">
    <source>
        <dbReference type="Google" id="ProtNLM"/>
    </source>
</evidence>
<accession>A0A919U8Q2</accession>
<comment type="caution">
    <text evidence="1">The sequence shown here is derived from an EMBL/GenBank/DDBJ whole genome shotgun (WGS) entry which is preliminary data.</text>
</comment>
<gene>
    <name evidence="1" type="ORF">Dsi01nite_040130</name>
</gene>
<dbReference type="Pfam" id="PF06224">
    <property type="entry name" value="AlkZ-like"/>
    <property type="match status" value="1"/>
</dbReference>
<dbReference type="PANTHER" id="PTHR38479">
    <property type="entry name" value="LMO0824 PROTEIN"/>
    <property type="match status" value="1"/>
</dbReference>
<protein>
    <recommendedName>
        <fullName evidence="3">Winged helix DNA-binding domain-containing protein</fullName>
    </recommendedName>
</protein>
<evidence type="ECO:0000313" key="1">
    <source>
        <dbReference type="EMBL" id="GIG45972.1"/>
    </source>
</evidence>
<dbReference type="AlphaFoldDB" id="A0A919U8Q2"/>
<evidence type="ECO:0000313" key="2">
    <source>
        <dbReference type="Proteomes" id="UP000660611"/>
    </source>
</evidence>
<organism evidence="1 2">
    <name type="scientific">Dactylosporangium siamense</name>
    <dbReference type="NCBI Taxonomy" id="685454"/>
    <lineage>
        <taxon>Bacteria</taxon>
        <taxon>Bacillati</taxon>
        <taxon>Actinomycetota</taxon>
        <taxon>Actinomycetes</taxon>
        <taxon>Micromonosporales</taxon>
        <taxon>Micromonosporaceae</taxon>
        <taxon>Dactylosporangium</taxon>
    </lineage>
</organism>
<dbReference type="EMBL" id="BONQ01000059">
    <property type="protein sequence ID" value="GIG45972.1"/>
    <property type="molecule type" value="Genomic_DNA"/>
</dbReference>
<name>A0A919U8Q2_9ACTN</name>
<proteinExistence type="predicted"/>
<dbReference type="PANTHER" id="PTHR38479:SF2">
    <property type="entry name" value="WINGED HELIX DNA-BINDING DOMAIN-CONTAINING PROTEIN"/>
    <property type="match status" value="1"/>
</dbReference>
<reference evidence="1" key="1">
    <citation type="submission" date="2021-01" db="EMBL/GenBank/DDBJ databases">
        <title>Whole genome shotgun sequence of Dactylosporangium siamense NBRC 106093.</title>
        <authorList>
            <person name="Komaki H."/>
            <person name="Tamura T."/>
        </authorList>
    </citation>
    <scope>NUCLEOTIDE SEQUENCE</scope>
    <source>
        <strain evidence="1">NBRC 106093</strain>
    </source>
</reference>